<dbReference type="FunFam" id="3.20.20.70:FF:000024">
    <property type="entry name" value="Indole-3-glycerol phosphate synthase"/>
    <property type="match status" value="1"/>
</dbReference>
<comment type="similarity">
    <text evidence="8">Belongs to the TrpC family.</text>
</comment>
<dbReference type="PANTHER" id="PTHR22854">
    <property type="entry name" value="TRYPTOPHAN BIOSYNTHESIS PROTEIN"/>
    <property type="match status" value="1"/>
</dbReference>
<dbReference type="InterPro" id="IPR011060">
    <property type="entry name" value="RibuloseP-bd_barrel"/>
</dbReference>
<dbReference type="GO" id="GO:0000162">
    <property type="term" value="P:L-tryptophan biosynthetic process"/>
    <property type="evidence" value="ECO:0007669"/>
    <property type="project" value="UniProtKB-UniRule"/>
</dbReference>
<keyword evidence="11" id="KW-1185">Reference proteome</keyword>
<dbReference type="AlphaFoldDB" id="V8CBZ9"/>
<dbReference type="HAMAP" id="MF_00134_B">
    <property type="entry name" value="IGPS_B"/>
    <property type="match status" value="1"/>
</dbReference>
<dbReference type="PROSITE" id="PS00614">
    <property type="entry name" value="IGPS"/>
    <property type="match status" value="1"/>
</dbReference>
<keyword evidence="4 8" id="KW-0210">Decarboxylase</keyword>
<dbReference type="InterPro" id="IPR013798">
    <property type="entry name" value="Indole-3-glycerol_P_synth_dom"/>
</dbReference>
<evidence type="ECO:0000256" key="2">
    <source>
        <dbReference type="ARBA" id="ARBA00004696"/>
    </source>
</evidence>
<dbReference type="InterPro" id="IPR013785">
    <property type="entry name" value="Aldolase_TIM"/>
</dbReference>
<dbReference type="InterPro" id="IPR045186">
    <property type="entry name" value="Indole-3-glycerol_P_synth"/>
</dbReference>
<dbReference type="EC" id="4.1.1.48" evidence="8"/>
<evidence type="ECO:0000256" key="7">
    <source>
        <dbReference type="ARBA" id="ARBA00023239"/>
    </source>
</evidence>
<dbReference type="OrthoDB" id="9804217at2"/>
<evidence type="ECO:0000256" key="1">
    <source>
        <dbReference type="ARBA" id="ARBA00001633"/>
    </source>
</evidence>
<protein>
    <recommendedName>
        <fullName evidence="8">Indole-3-glycerol phosphate synthase</fullName>
        <shortName evidence="8">IGPS</shortName>
        <ecNumber evidence="8">4.1.1.48</ecNumber>
    </recommendedName>
</protein>
<sequence>MDILQKIVESTKARVERDKARISFNVMREKAENLYKIQVESSGESRAKLSGDSPIKLPFAFEKALDSAHDSSDLVPQMRFICEVKKASPSKGIIAQDFPYLQIALEYERAGADCISCLTEPEFFCGADSYLCEIAKHTKIPILRKDFIIDSYMIYQAKVLGADCVLLISEILECEEMREFCDIAHSLGLSVLVESHSESALQNALSTNARLIGVNNRDLRDFKVDLQTSVRLKKLVPKDKIFVSESGIATHSDIALLQSSGINAVLIGETLMREKDKTNALNALKGVNL</sequence>
<evidence type="ECO:0000259" key="9">
    <source>
        <dbReference type="Pfam" id="PF00218"/>
    </source>
</evidence>
<keyword evidence="6 8" id="KW-0057">Aromatic amino acid biosynthesis</keyword>
<name>V8CBZ9_9HELI</name>
<dbReference type="HOGENOM" id="CLU_034247_2_0_7"/>
<comment type="caution">
    <text evidence="10">The sequence shown here is derived from an EMBL/GenBank/DDBJ whole genome shotgun (WGS) entry which is preliminary data.</text>
</comment>
<dbReference type="Pfam" id="PF00218">
    <property type="entry name" value="IGPS"/>
    <property type="match status" value="1"/>
</dbReference>
<dbReference type="InterPro" id="IPR001468">
    <property type="entry name" value="Indole-3-GlycerolPSynthase_CS"/>
</dbReference>
<dbReference type="NCBIfam" id="NF001377">
    <property type="entry name" value="PRK00278.2-4"/>
    <property type="match status" value="1"/>
</dbReference>
<gene>
    <name evidence="8" type="primary">trpC</name>
    <name evidence="10" type="ORF">HMPREF2086_01011</name>
</gene>
<dbReference type="Proteomes" id="UP000018731">
    <property type="component" value="Unassembled WGS sequence"/>
</dbReference>
<dbReference type="UniPathway" id="UPA00035">
    <property type="reaction ID" value="UER00043"/>
</dbReference>
<dbReference type="PATRIC" id="fig|1357400.3.peg.1382"/>
<proteinExistence type="inferred from homology"/>
<dbReference type="SUPFAM" id="SSF51366">
    <property type="entry name" value="Ribulose-phoshate binding barrel"/>
    <property type="match status" value="1"/>
</dbReference>
<evidence type="ECO:0000256" key="6">
    <source>
        <dbReference type="ARBA" id="ARBA00023141"/>
    </source>
</evidence>
<keyword evidence="3 8" id="KW-0028">Amino-acid biosynthesis</keyword>
<dbReference type="GO" id="GO:0004425">
    <property type="term" value="F:indole-3-glycerol-phosphate synthase activity"/>
    <property type="evidence" value="ECO:0007669"/>
    <property type="project" value="UniProtKB-UniRule"/>
</dbReference>
<evidence type="ECO:0000256" key="4">
    <source>
        <dbReference type="ARBA" id="ARBA00022793"/>
    </source>
</evidence>
<dbReference type="CDD" id="cd00331">
    <property type="entry name" value="IGPS"/>
    <property type="match status" value="1"/>
</dbReference>
<dbReference type="PANTHER" id="PTHR22854:SF2">
    <property type="entry name" value="INDOLE-3-GLYCEROL-PHOSPHATE SYNTHASE"/>
    <property type="match status" value="1"/>
</dbReference>
<organism evidence="10 11">
    <name type="scientific">Helicobacter macacae MIT 99-5501</name>
    <dbReference type="NCBI Taxonomy" id="1357400"/>
    <lineage>
        <taxon>Bacteria</taxon>
        <taxon>Pseudomonadati</taxon>
        <taxon>Campylobacterota</taxon>
        <taxon>Epsilonproteobacteria</taxon>
        <taxon>Campylobacterales</taxon>
        <taxon>Helicobacteraceae</taxon>
        <taxon>Helicobacter</taxon>
    </lineage>
</organism>
<evidence type="ECO:0000256" key="5">
    <source>
        <dbReference type="ARBA" id="ARBA00022822"/>
    </source>
</evidence>
<feature type="domain" description="Indole-3-glycerol phosphate synthase" evidence="9">
    <location>
        <begin position="76"/>
        <end position="284"/>
    </location>
</feature>
<dbReference type="GO" id="GO:0004640">
    <property type="term" value="F:phosphoribosylanthranilate isomerase activity"/>
    <property type="evidence" value="ECO:0007669"/>
    <property type="project" value="TreeGrafter"/>
</dbReference>
<dbReference type="Gene3D" id="3.20.20.70">
    <property type="entry name" value="Aldolase class I"/>
    <property type="match status" value="1"/>
</dbReference>
<accession>V8CBZ9</accession>
<evidence type="ECO:0000256" key="8">
    <source>
        <dbReference type="HAMAP-Rule" id="MF_00134"/>
    </source>
</evidence>
<keyword evidence="5 8" id="KW-0822">Tryptophan biosynthesis</keyword>
<dbReference type="EMBL" id="AZJI01000004">
    <property type="protein sequence ID" value="ETD24261.1"/>
    <property type="molecule type" value="Genomic_DNA"/>
</dbReference>
<dbReference type="eggNOG" id="COG0134">
    <property type="taxonomic scope" value="Bacteria"/>
</dbReference>
<comment type="pathway">
    <text evidence="2 8">Amino-acid biosynthesis; L-tryptophan biosynthesis; L-tryptophan from chorismate: step 4/5.</text>
</comment>
<keyword evidence="7 8" id="KW-0456">Lyase</keyword>
<evidence type="ECO:0000313" key="10">
    <source>
        <dbReference type="EMBL" id="ETD24261.1"/>
    </source>
</evidence>
<evidence type="ECO:0000256" key="3">
    <source>
        <dbReference type="ARBA" id="ARBA00022605"/>
    </source>
</evidence>
<dbReference type="RefSeq" id="WP_023927737.1">
    <property type="nucleotide sequence ID" value="NZ_KI669454.1"/>
</dbReference>
<evidence type="ECO:0000313" key="11">
    <source>
        <dbReference type="Proteomes" id="UP000018731"/>
    </source>
</evidence>
<comment type="catalytic activity">
    <reaction evidence="1 8">
        <text>1-(2-carboxyphenylamino)-1-deoxy-D-ribulose 5-phosphate + H(+) = (1S,2R)-1-C-(indol-3-yl)glycerol 3-phosphate + CO2 + H2O</text>
        <dbReference type="Rhea" id="RHEA:23476"/>
        <dbReference type="ChEBI" id="CHEBI:15377"/>
        <dbReference type="ChEBI" id="CHEBI:15378"/>
        <dbReference type="ChEBI" id="CHEBI:16526"/>
        <dbReference type="ChEBI" id="CHEBI:58613"/>
        <dbReference type="ChEBI" id="CHEBI:58866"/>
        <dbReference type="EC" id="4.1.1.48"/>
    </reaction>
</comment>
<dbReference type="STRING" id="1357400.HMPREF2086_01011"/>
<reference evidence="10 11" key="1">
    <citation type="journal article" date="2014" name="Genome Announc.">
        <title>Draft genome sequences of six enterohepatic helicobacter species isolated from humans and one from rhesus macaques.</title>
        <authorList>
            <person name="Shen Z."/>
            <person name="Sheh A."/>
            <person name="Young S.K."/>
            <person name="Abouelliel A."/>
            <person name="Ward D.V."/>
            <person name="Earl A.M."/>
            <person name="Fox J.G."/>
        </authorList>
    </citation>
    <scope>NUCLEOTIDE SEQUENCE [LARGE SCALE GENOMIC DNA]</scope>
    <source>
        <strain evidence="10 11">MIT 99-5501</strain>
    </source>
</reference>